<protein>
    <submittedName>
        <fullName evidence="4">Uncharacterized protein</fullName>
    </submittedName>
</protein>
<dbReference type="HOGENOM" id="CLU_1069008_0_0_5"/>
<gene>
    <name evidence="4" type="ordered locus">SL003B_p0071</name>
</gene>
<dbReference type="KEGG" id="pgv:SL003B_p0071"/>
<evidence type="ECO:0000313" key="4">
    <source>
        <dbReference type="EMBL" id="ADZ72832.1"/>
    </source>
</evidence>
<keyword evidence="5" id="KW-1185">Reference proteome</keyword>
<dbReference type="eggNOG" id="ENOG50332KT">
    <property type="taxonomic scope" value="Bacteria"/>
</dbReference>
<feature type="transmembrane region" description="Helical" evidence="3">
    <location>
        <begin position="150"/>
        <end position="169"/>
    </location>
</feature>
<geneLocation type="plasmid" evidence="4 5">
    <name>pSL003B</name>
</geneLocation>
<dbReference type="Pfam" id="PF19613">
    <property type="entry name" value="DUF6118"/>
    <property type="match status" value="1"/>
</dbReference>
<evidence type="ECO:0000256" key="3">
    <source>
        <dbReference type="SAM" id="Phobius"/>
    </source>
</evidence>
<sequence>MTDDDKKEGFDPEVSPADAGDPAAAFEALRETVEDLAADLSREMTTIRKGVEAAFEEFEKFQKPTDYGPDLGRIVQQLAQVGERLQGVEQSPILRNGPQHYAARLERSGEGLIRTAAQQLERQASDLERTANNLARHISGARERRHQNQLLWGAGAAGLVAGVLLTLFLPRVLPGSVDMAVAATVMNADHSLERWNLSDAVRKPWRLARRGRCQQPCTRQPGGAYRVRRDGRQGEEGSALHDQRCSAGKYPLIFENDCRK</sequence>
<keyword evidence="4" id="KW-0614">Plasmid</keyword>
<dbReference type="RefSeq" id="WP_013650763.1">
    <property type="nucleotide sequence ID" value="NC_015258.1"/>
</dbReference>
<feature type="compositionally biased region" description="Basic and acidic residues" evidence="2">
    <location>
        <begin position="227"/>
        <end position="240"/>
    </location>
</feature>
<dbReference type="Proteomes" id="UP000008130">
    <property type="component" value="Plasmid pSL003B"/>
</dbReference>
<feature type="coiled-coil region" evidence="1">
    <location>
        <begin position="113"/>
        <end position="144"/>
    </location>
</feature>
<keyword evidence="3" id="KW-1133">Transmembrane helix</keyword>
<feature type="region of interest" description="Disordered" evidence="2">
    <location>
        <begin position="1"/>
        <end position="23"/>
    </location>
</feature>
<name>F2J730_POLGS</name>
<feature type="region of interest" description="Disordered" evidence="2">
    <location>
        <begin position="218"/>
        <end position="240"/>
    </location>
</feature>
<accession>F2J730</accession>
<keyword evidence="3" id="KW-0472">Membrane</keyword>
<feature type="compositionally biased region" description="Basic and acidic residues" evidence="2">
    <location>
        <begin position="1"/>
        <end position="10"/>
    </location>
</feature>
<reference evidence="4 5" key="1">
    <citation type="journal article" date="2011" name="J. Bacteriol.">
        <title>Complete genome sequence of Polymorphum gilvum SL003B-26A1T, a crude oil-degrading bacterium from oil-polluted saline soil.</title>
        <authorList>
            <person name="Li S.G."/>
            <person name="Tang Y.Q."/>
            <person name="Nie Y."/>
            <person name="Cai M."/>
            <person name="Wu X.L."/>
        </authorList>
    </citation>
    <scope>NUCLEOTIDE SEQUENCE [LARGE SCALE GENOMIC DNA]</scope>
    <source>
        <strain evidence="5">LMG 25793 / CGMCC 1.9160 / SL003B-26A1</strain>
        <plasmid evidence="4 5">pSL003B</plasmid>
    </source>
</reference>
<organism evidence="4 5">
    <name type="scientific">Polymorphum gilvum (strain LMG 25793 / CGMCC 1.9160 / SL003B-26A1)</name>
    <dbReference type="NCBI Taxonomy" id="991905"/>
    <lineage>
        <taxon>Bacteria</taxon>
        <taxon>Pseudomonadati</taxon>
        <taxon>Pseudomonadota</taxon>
        <taxon>Alphaproteobacteria</taxon>
        <taxon>Rhodobacterales</taxon>
        <taxon>Paracoccaceae</taxon>
        <taxon>Polymorphum</taxon>
    </lineage>
</organism>
<keyword evidence="3" id="KW-0812">Transmembrane</keyword>
<keyword evidence="1" id="KW-0175">Coiled coil</keyword>
<evidence type="ECO:0000256" key="1">
    <source>
        <dbReference type="SAM" id="Coils"/>
    </source>
</evidence>
<proteinExistence type="predicted"/>
<dbReference type="AlphaFoldDB" id="F2J730"/>
<evidence type="ECO:0000313" key="5">
    <source>
        <dbReference type="Proteomes" id="UP000008130"/>
    </source>
</evidence>
<dbReference type="EMBL" id="CP002569">
    <property type="protein sequence ID" value="ADZ72832.1"/>
    <property type="molecule type" value="Genomic_DNA"/>
</dbReference>
<evidence type="ECO:0000256" key="2">
    <source>
        <dbReference type="SAM" id="MobiDB-lite"/>
    </source>
</evidence>
<dbReference type="InterPro" id="IPR046121">
    <property type="entry name" value="DUF6118"/>
</dbReference>